<protein>
    <submittedName>
        <fullName evidence="1">Uncharacterized protein</fullName>
    </submittedName>
</protein>
<accession>A0AAD5RB23</accession>
<comment type="caution">
    <text evidence="1">The sequence shown here is derived from an EMBL/GenBank/DDBJ whole genome shotgun (WGS) entry which is preliminary data.</text>
</comment>
<organism evidence="1 2">
    <name type="scientific">Parelaphostrongylus tenuis</name>
    <name type="common">Meningeal worm</name>
    <dbReference type="NCBI Taxonomy" id="148309"/>
    <lineage>
        <taxon>Eukaryota</taxon>
        <taxon>Metazoa</taxon>
        <taxon>Ecdysozoa</taxon>
        <taxon>Nematoda</taxon>
        <taxon>Chromadorea</taxon>
        <taxon>Rhabditida</taxon>
        <taxon>Rhabditina</taxon>
        <taxon>Rhabditomorpha</taxon>
        <taxon>Strongyloidea</taxon>
        <taxon>Metastrongylidae</taxon>
        <taxon>Parelaphostrongylus</taxon>
    </lineage>
</organism>
<proteinExistence type="predicted"/>
<gene>
    <name evidence="1" type="ORF">KIN20_035013</name>
</gene>
<sequence length="269" mass="31255">MRARIRLAVFYYLHHLMSETKISRELFSEAAYKIARDERKLFSMLVDGLMRLELKENAAEIDVVSVIKTRQAVRMMSYQFGTMLNSLKTEGLMPAVSKDKWDEVVADIRESADRILWTPTLSFRDWLESVEWIRPLLESSRHKVVDILSRALCSSEGEFLAERNILKCGWNGHCFPLMWTRRRYETTTYCELVEISAEIIEQVVKAEPTIYAIISNNVQAERLMVELRHTRTREENVVPNFWTTFQSRGKSFTGPEKLTVPEGRIGIVG</sequence>
<dbReference type="EMBL" id="JAHQIW010007182">
    <property type="protein sequence ID" value="KAJ1372765.1"/>
    <property type="molecule type" value="Genomic_DNA"/>
</dbReference>
<dbReference type="AlphaFoldDB" id="A0AAD5RB23"/>
<dbReference type="Proteomes" id="UP001196413">
    <property type="component" value="Unassembled WGS sequence"/>
</dbReference>
<evidence type="ECO:0000313" key="1">
    <source>
        <dbReference type="EMBL" id="KAJ1372765.1"/>
    </source>
</evidence>
<keyword evidence="2" id="KW-1185">Reference proteome</keyword>
<name>A0AAD5RB23_PARTN</name>
<evidence type="ECO:0000313" key="2">
    <source>
        <dbReference type="Proteomes" id="UP001196413"/>
    </source>
</evidence>
<reference evidence="1" key="1">
    <citation type="submission" date="2021-06" db="EMBL/GenBank/DDBJ databases">
        <title>Parelaphostrongylus tenuis whole genome reference sequence.</title>
        <authorList>
            <person name="Garwood T.J."/>
            <person name="Larsen P.A."/>
            <person name="Fountain-Jones N.M."/>
            <person name="Garbe J.R."/>
            <person name="Macchietto M.G."/>
            <person name="Kania S.A."/>
            <person name="Gerhold R.W."/>
            <person name="Richards J.E."/>
            <person name="Wolf T.M."/>
        </authorList>
    </citation>
    <scope>NUCLEOTIDE SEQUENCE</scope>
    <source>
        <strain evidence="1">MNPRO001-30</strain>
        <tissue evidence="1">Meninges</tissue>
    </source>
</reference>